<feature type="region of interest" description="Disordered" evidence="6">
    <location>
        <begin position="98"/>
        <end position="138"/>
    </location>
</feature>
<dbReference type="SUPFAM" id="SSF53383">
    <property type="entry name" value="PLP-dependent transferases"/>
    <property type="match status" value="1"/>
</dbReference>
<keyword evidence="3" id="KW-0805">Transcription regulation</keyword>
<dbReference type="RefSeq" id="WP_021013092.1">
    <property type="nucleotide sequence ID" value="NC_022247.1"/>
</dbReference>
<comment type="similarity">
    <text evidence="1">In the C-terminal section; belongs to the class-I pyridoxal-phosphate-dependent aminotransferase family.</text>
</comment>
<dbReference type="Proteomes" id="UP000016223">
    <property type="component" value="Chromosome 1"/>
</dbReference>
<dbReference type="GO" id="GO:0030170">
    <property type="term" value="F:pyridoxal phosphate binding"/>
    <property type="evidence" value="ECO:0007669"/>
    <property type="project" value="InterPro"/>
</dbReference>
<evidence type="ECO:0000256" key="5">
    <source>
        <dbReference type="ARBA" id="ARBA00023163"/>
    </source>
</evidence>
<keyword evidence="5" id="KW-0804">Transcription</keyword>
<dbReference type="InterPro" id="IPR036388">
    <property type="entry name" value="WH-like_DNA-bd_sf"/>
</dbReference>
<dbReference type="CDD" id="cd07377">
    <property type="entry name" value="WHTH_GntR"/>
    <property type="match status" value="1"/>
</dbReference>
<dbReference type="InterPro" id="IPR004839">
    <property type="entry name" value="Aminotransferase_I/II_large"/>
</dbReference>
<dbReference type="KEGG" id="vpd:VAPA_1c54170"/>
<name>T1XJH3_VARPD</name>
<proteinExistence type="inferred from homology"/>
<dbReference type="HOGENOM" id="CLU_017584_0_1_4"/>
<dbReference type="PROSITE" id="PS50949">
    <property type="entry name" value="HTH_GNTR"/>
    <property type="match status" value="1"/>
</dbReference>
<dbReference type="SUPFAM" id="SSF46785">
    <property type="entry name" value="Winged helix' DNA-binding domain"/>
    <property type="match status" value="1"/>
</dbReference>
<evidence type="ECO:0000256" key="1">
    <source>
        <dbReference type="ARBA" id="ARBA00005384"/>
    </source>
</evidence>
<dbReference type="PANTHER" id="PTHR46577">
    <property type="entry name" value="HTH-TYPE TRANSCRIPTIONAL REGULATORY PROTEIN GABR"/>
    <property type="match status" value="1"/>
</dbReference>
<dbReference type="PANTHER" id="PTHR46577:SF1">
    <property type="entry name" value="HTH-TYPE TRANSCRIPTIONAL REGULATORY PROTEIN GABR"/>
    <property type="match status" value="1"/>
</dbReference>
<dbReference type="PATRIC" id="fig|1246301.3.peg.5422"/>
<keyword evidence="2" id="KW-0663">Pyridoxal phosphate</keyword>
<keyword evidence="4" id="KW-0238">DNA-binding</keyword>
<accession>T1XJH3</accession>
<dbReference type="InterPro" id="IPR036390">
    <property type="entry name" value="WH_DNA-bd_sf"/>
</dbReference>
<evidence type="ECO:0000256" key="4">
    <source>
        <dbReference type="ARBA" id="ARBA00023125"/>
    </source>
</evidence>
<gene>
    <name evidence="8" type="ORF">VAPA_1c54170</name>
</gene>
<dbReference type="InterPro" id="IPR051446">
    <property type="entry name" value="HTH_trans_reg/aminotransferase"/>
</dbReference>
<dbReference type="Gene3D" id="1.10.10.10">
    <property type="entry name" value="Winged helix-like DNA-binding domain superfamily/Winged helix DNA-binding domain"/>
    <property type="match status" value="1"/>
</dbReference>
<dbReference type="Pfam" id="PF00155">
    <property type="entry name" value="Aminotran_1_2"/>
    <property type="match status" value="1"/>
</dbReference>
<dbReference type="InterPro" id="IPR000524">
    <property type="entry name" value="Tscrpt_reg_HTH_GntR"/>
</dbReference>
<evidence type="ECO:0000313" key="8">
    <source>
        <dbReference type="EMBL" id="AGU52469.1"/>
    </source>
</evidence>
<dbReference type="Pfam" id="PF00392">
    <property type="entry name" value="GntR"/>
    <property type="match status" value="1"/>
</dbReference>
<dbReference type="Gene3D" id="3.40.640.10">
    <property type="entry name" value="Type I PLP-dependent aspartate aminotransferase-like (Major domain)"/>
    <property type="match status" value="1"/>
</dbReference>
<reference evidence="8 9" key="1">
    <citation type="submission" date="2012-10" db="EMBL/GenBank/DDBJ databases">
        <title>Genome sequence of Variovorax paradoxus B4.</title>
        <authorList>
            <person name="Schuldes J."/>
            <person name="Brandt U."/>
            <person name="Hiessl S."/>
            <person name="Wuebbeler J.H."/>
            <person name="Thuermer A."/>
            <person name="Steinbuechel A."/>
            <person name="Daniel R."/>
        </authorList>
    </citation>
    <scope>NUCLEOTIDE SEQUENCE [LARGE SCALE GENOMIC DNA]</scope>
    <source>
        <strain evidence="8 9">B4</strain>
    </source>
</reference>
<protein>
    <submittedName>
        <fullName evidence="8">Transcriptional regulator, GntR family</fullName>
    </submittedName>
</protein>
<dbReference type="CDD" id="cd00609">
    <property type="entry name" value="AAT_like"/>
    <property type="match status" value="1"/>
</dbReference>
<feature type="domain" description="HTH gntR-type" evidence="7">
    <location>
        <begin position="31"/>
        <end position="99"/>
    </location>
</feature>
<evidence type="ECO:0000256" key="3">
    <source>
        <dbReference type="ARBA" id="ARBA00023015"/>
    </source>
</evidence>
<dbReference type="AlphaFoldDB" id="T1XJH3"/>
<dbReference type="EMBL" id="CP003911">
    <property type="protein sequence ID" value="AGU52469.1"/>
    <property type="molecule type" value="Genomic_DNA"/>
</dbReference>
<dbReference type="InterPro" id="IPR015421">
    <property type="entry name" value="PyrdxlP-dep_Trfase_major"/>
</dbReference>
<sequence length="501" mass="54355">MQAALQKNHNWQDSWIHFFELAIRLPGAGSRNLLRELHRQLRVAILDGRLQPGARLPATRALAQRLGVSRNTMLAAYDLLLSEGYLLARPGAGTYVADTLPPSRRGRPSRTGSAAGRRDPRLVPLNVPGADLAPTLQPQRSRDDFRVGLPDIGAFPFDIWRRLSDRALRRLAREPADYADPQGQAALREAIAKHVSFTRAVGCTAGDIVVTAGAQQAFGLLSRILVVPGRTVVAVEQLFYPSLREAMTAAGAKVVAVPTDVEGLCVDRLPSEARVICVTPSHQFPTGVAMSPQRRAALLAFARARHAVVIEDDYDSEFRFAGRPLDALQTLDRAESVFYVGTFSKSLFPALRLGFVVAPPWARAALVRARELADWHGPVLEQEALAAFIAEGHLARHIRKMRKIYGARRTALLQALVRHGAGRLEAIPSNAGLHLSAWLRGDTRADTVVERAAAAGITLPPLSRFALDPQAPGVPNGLAFGYGLIGESQIDGAVRRLAALL</sequence>
<evidence type="ECO:0000313" key="9">
    <source>
        <dbReference type="Proteomes" id="UP000016223"/>
    </source>
</evidence>
<dbReference type="InterPro" id="IPR015424">
    <property type="entry name" value="PyrdxlP-dep_Trfase"/>
</dbReference>
<organism evidence="8 9">
    <name type="scientific">Variovorax paradoxus B4</name>
    <dbReference type="NCBI Taxonomy" id="1246301"/>
    <lineage>
        <taxon>Bacteria</taxon>
        <taxon>Pseudomonadati</taxon>
        <taxon>Pseudomonadota</taxon>
        <taxon>Betaproteobacteria</taxon>
        <taxon>Burkholderiales</taxon>
        <taxon>Comamonadaceae</taxon>
        <taxon>Variovorax</taxon>
    </lineage>
</organism>
<evidence type="ECO:0000256" key="6">
    <source>
        <dbReference type="SAM" id="MobiDB-lite"/>
    </source>
</evidence>
<dbReference type="PRINTS" id="PR00035">
    <property type="entry name" value="HTHGNTR"/>
</dbReference>
<dbReference type="GO" id="GO:0003700">
    <property type="term" value="F:DNA-binding transcription factor activity"/>
    <property type="evidence" value="ECO:0007669"/>
    <property type="project" value="InterPro"/>
</dbReference>
<dbReference type="GO" id="GO:0003677">
    <property type="term" value="F:DNA binding"/>
    <property type="evidence" value="ECO:0007669"/>
    <property type="project" value="UniProtKB-KW"/>
</dbReference>
<dbReference type="SMART" id="SM00345">
    <property type="entry name" value="HTH_GNTR"/>
    <property type="match status" value="1"/>
</dbReference>
<evidence type="ECO:0000259" key="7">
    <source>
        <dbReference type="PROSITE" id="PS50949"/>
    </source>
</evidence>
<evidence type="ECO:0000256" key="2">
    <source>
        <dbReference type="ARBA" id="ARBA00022898"/>
    </source>
</evidence>